<proteinExistence type="predicted"/>
<dbReference type="PANTHER" id="PTHR31264:SF7">
    <property type="entry name" value="F-BOX DOMAIN CONTAINING PROTEIN, EXPRESSED"/>
    <property type="match status" value="1"/>
</dbReference>
<gene>
    <name evidence="1" type="ORF">NCGR_LOCUS52559</name>
</gene>
<protein>
    <recommendedName>
        <fullName evidence="3">F-box domain-containing protein</fullName>
    </recommendedName>
</protein>
<name>A0A811RH10_9POAL</name>
<comment type="caution">
    <text evidence="1">The sequence shown here is derived from an EMBL/GenBank/DDBJ whole genome shotgun (WGS) entry which is preliminary data.</text>
</comment>
<evidence type="ECO:0008006" key="3">
    <source>
        <dbReference type="Google" id="ProtNLM"/>
    </source>
</evidence>
<sequence length="337" mass="38083">MAPARREPSLPDEILEDIFLRLTTPSDLARAAAAVDFSFSFLPSPAGSWRVCDARDGRVLLSRSVSASAAAFADLAACDPLHRRYVQIPRIPGDLLSSSCPFAPYHDSVEFERFLAPDSGEEKDEPSFQVLCSVRSWYSAVIFVFSSVTGDWSRLTSISFLPHRAIKDPKVLVRYYACGCFYWVNGWDGYTLVLDPRDDMKLSLVELPRIQVTQHQGLAIGDAGEDRLCVIALDYWRHTLALHCRTWRNNGFGPEKWQHQIIPLPEPEYCWYIKGAADGYLLLKAFPWDSSQHQPEALYFTLELKTLLIERLCVSDHHICHAHLYASFPPPLSPPSI</sequence>
<dbReference type="OrthoDB" id="658642at2759"/>
<accession>A0A811RH10</accession>
<dbReference type="EMBL" id="CAJGYO010000015">
    <property type="protein sequence ID" value="CAD6269255.1"/>
    <property type="molecule type" value="Genomic_DNA"/>
</dbReference>
<organism evidence="1 2">
    <name type="scientific">Miscanthus lutarioriparius</name>
    <dbReference type="NCBI Taxonomy" id="422564"/>
    <lineage>
        <taxon>Eukaryota</taxon>
        <taxon>Viridiplantae</taxon>
        <taxon>Streptophyta</taxon>
        <taxon>Embryophyta</taxon>
        <taxon>Tracheophyta</taxon>
        <taxon>Spermatophyta</taxon>
        <taxon>Magnoliopsida</taxon>
        <taxon>Liliopsida</taxon>
        <taxon>Poales</taxon>
        <taxon>Poaceae</taxon>
        <taxon>PACMAD clade</taxon>
        <taxon>Panicoideae</taxon>
        <taxon>Andropogonodae</taxon>
        <taxon>Andropogoneae</taxon>
        <taxon>Saccharinae</taxon>
        <taxon>Miscanthus</taxon>
    </lineage>
</organism>
<evidence type="ECO:0000313" key="1">
    <source>
        <dbReference type="EMBL" id="CAD6269255.1"/>
    </source>
</evidence>
<keyword evidence="2" id="KW-1185">Reference proteome</keyword>
<dbReference type="AlphaFoldDB" id="A0A811RH10"/>
<dbReference type="PANTHER" id="PTHR31264">
    <property type="entry name" value="OS07G0554500 PROTEIN-RELATED"/>
    <property type="match status" value="1"/>
</dbReference>
<dbReference type="Proteomes" id="UP000604825">
    <property type="component" value="Unassembled WGS sequence"/>
</dbReference>
<reference evidence="1" key="1">
    <citation type="submission" date="2020-10" db="EMBL/GenBank/DDBJ databases">
        <authorList>
            <person name="Han B."/>
            <person name="Lu T."/>
            <person name="Zhao Q."/>
            <person name="Huang X."/>
            <person name="Zhao Y."/>
        </authorList>
    </citation>
    <scope>NUCLEOTIDE SEQUENCE</scope>
</reference>
<evidence type="ECO:0000313" key="2">
    <source>
        <dbReference type="Proteomes" id="UP000604825"/>
    </source>
</evidence>